<reference evidence="1 2" key="1">
    <citation type="journal article" date="2015" name="Sci. Rep.">
        <title>Genome of the facultative scuticociliatosis pathogen Pseudocohnilembus persalinus provides insight into its virulence through horizontal gene transfer.</title>
        <authorList>
            <person name="Xiong J."/>
            <person name="Wang G."/>
            <person name="Cheng J."/>
            <person name="Tian M."/>
            <person name="Pan X."/>
            <person name="Warren A."/>
            <person name="Jiang C."/>
            <person name="Yuan D."/>
            <person name="Miao W."/>
        </authorList>
    </citation>
    <scope>NUCLEOTIDE SEQUENCE [LARGE SCALE GENOMIC DNA]</scope>
    <source>
        <strain evidence="1">36N120E</strain>
    </source>
</reference>
<dbReference type="AlphaFoldDB" id="A0A0V0QAC6"/>
<accession>A0A0V0QAC6</accession>
<evidence type="ECO:0000313" key="1">
    <source>
        <dbReference type="EMBL" id="KRW99157.1"/>
    </source>
</evidence>
<keyword evidence="2" id="KW-1185">Reference proteome</keyword>
<gene>
    <name evidence="1" type="ORF">PPERSA_07400</name>
</gene>
<dbReference type="EMBL" id="LDAU01000220">
    <property type="protein sequence ID" value="KRW99157.1"/>
    <property type="molecule type" value="Genomic_DNA"/>
</dbReference>
<proteinExistence type="predicted"/>
<dbReference type="InParanoid" id="A0A0V0QAC6"/>
<dbReference type="Proteomes" id="UP000054937">
    <property type="component" value="Unassembled WGS sequence"/>
</dbReference>
<protein>
    <submittedName>
        <fullName evidence="1">Uncharacterized protein</fullName>
    </submittedName>
</protein>
<evidence type="ECO:0000313" key="2">
    <source>
        <dbReference type="Proteomes" id="UP000054937"/>
    </source>
</evidence>
<comment type="caution">
    <text evidence="1">The sequence shown here is derived from an EMBL/GenBank/DDBJ whole genome shotgun (WGS) entry which is preliminary data.</text>
</comment>
<sequence>MFFIIYKYQPIQISLVLTQWIELLLNLIINQELIPLYLYIIHIIPYLKCEKNNLTFMDWINDLWILNHYIKFIDYKLFFYIKTIPKQLNFDPKIDLNNALIIQNKALSLQLLFMAF</sequence>
<organism evidence="1 2">
    <name type="scientific">Pseudocohnilembus persalinus</name>
    <name type="common">Ciliate</name>
    <dbReference type="NCBI Taxonomy" id="266149"/>
    <lineage>
        <taxon>Eukaryota</taxon>
        <taxon>Sar</taxon>
        <taxon>Alveolata</taxon>
        <taxon>Ciliophora</taxon>
        <taxon>Intramacronucleata</taxon>
        <taxon>Oligohymenophorea</taxon>
        <taxon>Scuticociliatia</taxon>
        <taxon>Philasterida</taxon>
        <taxon>Pseudocohnilembidae</taxon>
        <taxon>Pseudocohnilembus</taxon>
    </lineage>
</organism>
<name>A0A0V0QAC6_PSEPJ</name>